<sequence length="32" mass="3498">MVSSLYCATPDDPNTFTAVVKCPSATLRRHCL</sequence>
<keyword evidence="2" id="KW-1185">Reference proteome</keyword>
<protein>
    <submittedName>
        <fullName evidence="1">Uncharacterized protein</fullName>
    </submittedName>
</protein>
<name>A0A392W6R0_9FABA</name>
<dbReference type="Proteomes" id="UP000265520">
    <property type="component" value="Unassembled WGS sequence"/>
</dbReference>
<evidence type="ECO:0000313" key="2">
    <source>
        <dbReference type="Proteomes" id="UP000265520"/>
    </source>
</evidence>
<evidence type="ECO:0000313" key="1">
    <source>
        <dbReference type="EMBL" id="MCI94831.1"/>
    </source>
</evidence>
<proteinExistence type="predicted"/>
<reference evidence="1 2" key="1">
    <citation type="journal article" date="2018" name="Front. Plant Sci.">
        <title>Red Clover (Trifolium pratense) and Zigzag Clover (T. medium) - A Picture of Genomic Similarities and Differences.</title>
        <authorList>
            <person name="Dluhosova J."/>
            <person name="Istvanek J."/>
            <person name="Nedelnik J."/>
            <person name="Repkova J."/>
        </authorList>
    </citation>
    <scope>NUCLEOTIDE SEQUENCE [LARGE SCALE GENOMIC DNA]</scope>
    <source>
        <strain evidence="2">cv. 10/8</strain>
        <tissue evidence="1">Leaf</tissue>
    </source>
</reference>
<dbReference type="AlphaFoldDB" id="A0A392W6R0"/>
<accession>A0A392W6R0</accession>
<organism evidence="1 2">
    <name type="scientific">Trifolium medium</name>
    <dbReference type="NCBI Taxonomy" id="97028"/>
    <lineage>
        <taxon>Eukaryota</taxon>
        <taxon>Viridiplantae</taxon>
        <taxon>Streptophyta</taxon>
        <taxon>Embryophyta</taxon>
        <taxon>Tracheophyta</taxon>
        <taxon>Spermatophyta</taxon>
        <taxon>Magnoliopsida</taxon>
        <taxon>eudicotyledons</taxon>
        <taxon>Gunneridae</taxon>
        <taxon>Pentapetalae</taxon>
        <taxon>rosids</taxon>
        <taxon>fabids</taxon>
        <taxon>Fabales</taxon>
        <taxon>Fabaceae</taxon>
        <taxon>Papilionoideae</taxon>
        <taxon>50 kb inversion clade</taxon>
        <taxon>NPAAA clade</taxon>
        <taxon>Hologalegina</taxon>
        <taxon>IRL clade</taxon>
        <taxon>Trifolieae</taxon>
        <taxon>Trifolium</taxon>
    </lineage>
</organism>
<feature type="non-terminal residue" evidence="1">
    <location>
        <position position="32"/>
    </location>
</feature>
<dbReference type="EMBL" id="LXQA011367608">
    <property type="protein sequence ID" value="MCI94831.1"/>
    <property type="molecule type" value="Genomic_DNA"/>
</dbReference>
<comment type="caution">
    <text evidence="1">The sequence shown here is derived from an EMBL/GenBank/DDBJ whole genome shotgun (WGS) entry which is preliminary data.</text>
</comment>